<organism evidence="1 2">
    <name type="scientific">Bacteroides reticulotermitis</name>
    <dbReference type="NCBI Taxonomy" id="1133319"/>
    <lineage>
        <taxon>Bacteria</taxon>
        <taxon>Pseudomonadati</taxon>
        <taxon>Bacteroidota</taxon>
        <taxon>Bacteroidia</taxon>
        <taxon>Bacteroidales</taxon>
        <taxon>Bacteroidaceae</taxon>
        <taxon>Bacteroides</taxon>
    </lineage>
</organism>
<dbReference type="Proteomes" id="UP000560658">
    <property type="component" value="Unassembled WGS sequence"/>
</dbReference>
<evidence type="ECO:0008006" key="3">
    <source>
        <dbReference type="Google" id="ProtNLM"/>
    </source>
</evidence>
<evidence type="ECO:0000313" key="1">
    <source>
        <dbReference type="EMBL" id="MBB4043883.1"/>
    </source>
</evidence>
<dbReference type="EMBL" id="JACIER010000005">
    <property type="protein sequence ID" value="MBB4043883.1"/>
    <property type="molecule type" value="Genomic_DNA"/>
</dbReference>
<proteinExistence type="predicted"/>
<sequence>MEHTDYFIEVKKETINDVFFIDLREISHISYNRHVTIYFKNGMKDDFKNINYEDIKKALIALSLK</sequence>
<name>A0A840D656_9BACE</name>
<comment type="caution">
    <text evidence="1">The sequence shown here is derived from an EMBL/GenBank/DDBJ whole genome shotgun (WGS) entry which is preliminary data.</text>
</comment>
<evidence type="ECO:0000313" key="2">
    <source>
        <dbReference type="Proteomes" id="UP000560658"/>
    </source>
</evidence>
<protein>
    <recommendedName>
        <fullName evidence="3">YcxB-like protein domain-containing protein</fullName>
    </recommendedName>
</protein>
<dbReference type="AlphaFoldDB" id="A0A840D656"/>
<gene>
    <name evidence="1" type="ORF">GGR06_001669</name>
</gene>
<keyword evidence="2" id="KW-1185">Reference proteome</keyword>
<accession>A0A840D656</accession>
<reference evidence="1" key="1">
    <citation type="submission" date="2020-08" db="EMBL/GenBank/DDBJ databases">
        <title>Genomic Encyclopedia of Type Strains, Phase IV (KMG-IV): sequencing the most valuable type-strain genomes for metagenomic binning, comparative biology and taxonomic classification.</title>
        <authorList>
            <person name="Goeker M."/>
        </authorList>
    </citation>
    <scope>NUCLEOTIDE SEQUENCE [LARGE SCALE GENOMIC DNA]</scope>
    <source>
        <strain evidence="1">DSM 105720</strain>
    </source>
</reference>